<evidence type="ECO:0000256" key="5">
    <source>
        <dbReference type="ARBA" id="ARBA00023054"/>
    </source>
</evidence>
<comment type="caution">
    <text evidence="9">The sequence shown here is derived from an EMBL/GenBank/DDBJ whole genome shotgun (WGS) entry which is preliminary data.</text>
</comment>
<dbReference type="InterPro" id="IPR007793">
    <property type="entry name" value="DivIVA_fam"/>
</dbReference>
<dbReference type="Pfam" id="PF05103">
    <property type="entry name" value="DivIVA"/>
    <property type="match status" value="1"/>
</dbReference>
<gene>
    <name evidence="9" type="ORF">LZ11_01226</name>
</gene>
<dbReference type="OrthoDB" id="9815492at2"/>
<evidence type="ECO:0000256" key="7">
    <source>
        <dbReference type="SAM" id="Coils"/>
    </source>
</evidence>
<evidence type="ECO:0000256" key="4">
    <source>
        <dbReference type="ARBA" id="ARBA00022618"/>
    </source>
</evidence>
<evidence type="ECO:0000256" key="8">
    <source>
        <dbReference type="SAM" id="MobiDB-lite"/>
    </source>
</evidence>
<comment type="subcellular location">
    <subcellularLocation>
        <location evidence="1">Cytoplasm</location>
    </subcellularLocation>
</comment>
<keyword evidence="4 9" id="KW-0132">Cell division</keyword>
<dbReference type="EMBL" id="VNHO01000011">
    <property type="protein sequence ID" value="TYP54904.1"/>
    <property type="molecule type" value="Genomic_DNA"/>
</dbReference>
<dbReference type="GO" id="GO:0051301">
    <property type="term" value="P:cell division"/>
    <property type="evidence" value="ECO:0007669"/>
    <property type="project" value="UniProtKB-KW"/>
</dbReference>
<evidence type="ECO:0000256" key="2">
    <source>
        <dbReference type="ARBA" id="ARBA00009008"/>
    </source>
</evidence>
<dbReference type="PANTHER" id="PTHR35794">
    <property type="entry name" value="CELL DIVISION PROTEIN DIVIVA"/>
    <property type="match status" value="1"/>
</dbReference>
<evidence type="ECO:0000256" key="3">
    <source>
        <dbReference type="ARBA" id="ARBA00022490"/>
    </source>
</evidence>
<sequence>MILTPLDIQKKEFRKSFRGYSEEEVKDFLEKVTQSYEKMYRENQDLKEEIKFLREKLREYQDLESTLKKAIILAEKAAEDLRRNAEKEKELILKGARSKAVEMIGRAEARYNAINDQYEEIKRQFLLFKTRFLNFLQSQIDMINTMVLDEGVEERADEAGEYIEQAAAGRDFEDEGTVGEGIPKNPEAEKIAELRGEAGNDDWGEETFGSGDNSV</sequence>
<keyword evidence="3" id="KW-0963">Cytoplasm</keyword>
<proteinExistence type="inferred from homology"/>
<name>A0A5S5AT82_9FIRM</name>
<evidence type="ECO:0000256" key="1">
    <source>
        <dbReference type="ARBA" id="ARBA00004496"/>
    </source>
</evidence>
<feature type="region of interest" description="Disordered" evidence="8">
    <location>
        <begin position="193"/>
        <end position="215"/>
    </location>
</feature>
<dbReference type="GO" id="GO:0005737">
    <property type="term" value="C:cytoplasm"/>
    <property type="evidence" value="ECO:0007669"/>
    <property type="project" value="UniProtKB-SubCell"/>
</dbReference>
<evidence type="ECO:0000256" key="6">
    <source>
        <dbReference type="ARBA" id="ARBA00023306"/>
    </source>
</evidence>
<dbReference type="NCBIfam" id="TIGR03544">
    <property type="entry name" value="DivI1A_domain"/>
    <property type="match status" value="1"/>
</dbReference>
<protein>
    <submittedName>
        <fullName evidence="9">Cell division initiation protein</fullName>
    </submittedName>
</protein>
<dbReference type="RefSeq" id="WP_148866994.1">
    <property type="nucleotide sequence ID" value="NZ_VNHO01000011.1"/>
</dbReference>
<dbReference type="Proteomes" id="UP000322294">
    <property type="component" value="Unassembled WGS sequence"/>
</dbReference>
<evidence type="ECO:0000313" key="9">
    <source>
        <dbReference type="EMBL" id="TYP54904.1"/>
    </source>
</evidence>
<keyword evidence="10" id="KW-1185">Reference proteome</keyword>
<organism evidence="9 10">
    <name type="scientific">Thermosediminibacter litoriperuensis</name>
    <dbReference type="NCBI Taxonomy" id="291989"/>
    <lineage>
        <taxon>Bacteria</taxon>
        <taxon>Bacillati</taxon>
        <taxon>Bacillota</taxon>
        <taxon>Clostridia</taxon>
        <taxon>Thermosediminibacterales</taxon>
        <taxon>Thermosediminibacteraceae</taxon>
        <taxon>Thermosediminibacter</taxon>
    </lineage>
</organism>
<dbReference type="PANTHER" id="PTHR35794:SF2">
    <property type="entry name" value="CELL DIVISION PROTEIN DIVIVA"/>
    <property type="match status" value="1"/>
</dbReference>
<keyword evidence="5 7" id="KW-0175">Coiled coil</keyword>
<accession>A0A5S5AT82</accession>
<dbReference type="Gene3D" id="6.10.250.660">
    <property type="match status" value="1"/>
</dbReference>
<evidence type="ECO:0000313" key="10">
    <source>
        <dbReference type="Proteomes" id="UP000322294"/>
    </source>
</evidence>
<comment type="similarity">
    <text evidence="2">Belongs to the DivIVA family.</text>
</comment>
<dbReference type="AlphaFoldDB" id="A0A5S5AT82"/>
<keyword evidence="6" id="KW-0131">Cell cycle</keyword>
<feature type="coiled-coil region" evidence="7">
    <location>
        <begin position="29"/>
        <end position="124"/>
    </location>
</feature>
<reference evidence="9 10" key="1">
    <citation type="submission" date="2019-07" db="EMBL/GenBank/DDBJ databases">
        <title>Genomic Encyclopedia of Type Strains, Phase I: the one thousand microbial genomes (KMG-I) project.</title>
        <authorList>
            <person name="Kyrpides N."/>
        </authorList>
    </citation>
    <scope>NUCLEOTIDE SEQUENCE [LARGE SCALE GENOMIC DNA]</scope>
    <source>
        <strain evidence="9 10">DSM 16647</strain>
    </source>
</reference>
<dbReference type="InterPro" id="IPR019933">
    <property type="entry name" value="DivIVA_domain"/>
</dbReference>